<accession>A0A9Q9AUV7</accession>
<evidence type="ECO:0000256" key="1">
    <source>
        <dbReference type="SAM" id="MobiDB-lite"/>
    </source>
</evidence>
<evidence type="ECO:0000313" key="2">
    <source>
        <dbReference type="EMBL" id="USW52960.1"/>
    </source>
</evidence>
<feature type="compositionally biased region" description="Polar residues" evidence="1">
    <location>
        <begin position="503"/>
        <end position="518"/>
    </location>
</feature>
<organism evidence="2 3">
    <name type="scientific">Septoria linicola</name>
    <dbReference type="NCBI Taxonomy" id="215465"/>
    <lineage>
        <taxon>Eukaryota</taxon>
        <taxon>Fungi</taxon>
        <taxon>Dikarya</taxon>
        <taxon>Ascomycota</taxon>
        <taxon>Pezizomycotina</taxon>
        <taxon>Dothideomycetes</taxon>
        <taxon>Dothideomycetidae</taxon>
        <taxon>Mycosphaerellales</taxon>
        <taxon>Mycosphaerellaceae</taxon>
        <taxon>Septoria</taxon>
    </lineage>
</organism>
<gene>
    <name evidence="2" type="ORF">Slin15195_G062790</name>
</gene>
<name>A0A9Q9AUV7_9PEZI</name>
<proteinExistence type="predicted"/>
<feature type="region of interest" description="Disordered" evidence="1">
    <location>
        <begin position="496"/>
        <end position="527"/>
    </location>
</feature>
<feature type="region of interest" description="Disordered" evidence="1">
    <location>
        <begin position="140"/>
        <end position="210"/>
    </location>
</feature>
<keyword evidence="3" id="KW-1185">Reference proteome</keyword>
<reference evidence="2" key="1">
    <citation type="submission" date="2022-06" db="EMBL/GenBank/DDBJ databases">
        <title>Complete genome sequences of two strains of the flax pathogen Septoria linicola.</title>
        <authorList>
            <person name="Lapalu N."/>
            <person name="Simon A."/>
            <person name="Demenou B."/>
            <person name="Paumier D."/>
            <person name="Guillot M.-P."/>
            <person name="Gout L."/>
            <person name="Valade R."/>
        </authorList>
    </citation>
    <scope>NUCLEOTIDE SEQUENCE</scope>
    <source>
        <strain evidence="2">SE15195</strain>
    </source>
</reference>
<evidence type="ECO:0000313" key="3">
    <source>
        <dbReference type="Proteomes" id="UP001056384"/>
    </source>
</evidence>
<dbReference type="EMBL" id="CP099422">
    <property type="protein sequence ID" value="USW52960.1"/>
    <property type="molecule type" value="Genomic_DNA"/>
</dbReference>
<feature type="compositionally biased region" description="Polar residues" evidence="1">
    <location>
        <begin position="156"/>
        <end position="175"/>
    </location>
</feature>
<dbReference type="AlphaFoldDB" id="A0A9Q9AUV7"/>
<dbReference type="Proteomes" id="UP001056384">
    <property type="component" value="Chromosome 5"/>
</dbReference>
<sequence length="527" mass="58462">MAFPPAHSQGLPEDSEEPGLSFDVEACFNEFLGSCQNGSLSPPNLPEVFGATSYHEVALPAENNYGTLSEQLVRAAIPLGRSPYNGTITMGTFQNSRSSNDPRPPVLRGVFSPSDATYPIVSHATPTHAAAEGRYAHHSTSILDGNPETPALIPDNSPSFLDQPPQLTSKSTQRTESCRHADSIPTCLEIPESEKDSSSRSGKRTQSDLVELEDSDSFGVLYNAESLRKRPRTRRDSARSVTAAGTVLDRLAHVAYGKDVRDQKLKTHDLITENAMDTRGVARTPFWSLVKALILFRRIYTRMKHAATSNDVNQDPSVICVPASPSDSESRYTTVEDFLSFLEGGQFDCKEDIERCLRKQDRHTKGDADSCSKSGLPCPYYIGPESAKFKSDYKRHEYFSILLRHLKSHDKYFCAECITDLASPTVLAQHKKNNPCQEVCIKKRCKRRWPAGHVAPSACPCISTPEEQWQEVFQQIYPGEKLLDFCTIPKPQAKSHVRDPWTARSTQSGSKEVATQTRDPIISRTPA</sequence>
<protein>
    <submittedName>
        <fullName evidence="2">Uncharacterized protein</fullName>
    </submittedName>
</protein>